<dbReference type="InterPro" id="IPR016047">
    <property type="entry name" value="M23ase_b-sheet_dom"/>
</dbReference>
<dbReference type="PANTHER" id="PTHR21666">
    <property type="entry name" value="PEPTIDASE-RELATED"/>
    <property type="match status" value="1"/>
</dbReference>
<feature type="compositionally biased region" description="Basic and acidic residues" evidence="3">
    <location>
        <begin position="257"/>
        <end position="278"/>
    </location>
</feature>
<keyword evidence="8" id="KW-1185">Reference proteome</keyword>
<feature type="signal peptide" evidence="4">
    <location>
        <begin position="1"/>
        <end position="28"/>
    </location>
</feature>
<dbReference type="EMBL" id="NPIA01000005">
    <property type="protein sequence ID" value="OZM56663.1"/>
    <property type="molecule type" value="Genomic_DNA"/>
</dbReference>
<evidence type="ECO:0000256" key="2">
    <source>
        <dbReference type="SAM" id="Coils"/>
    </source>
</evidence>
<dbReference type="RefSeq" id="WP_094924966.1">
    <property type="nucleotide sequence ID" value="NZ_NPIA01000005.1"/>
</dbReference>
<keyword evidence="2" id="KW-0175">Coiled coil</keyword>
<dbReference type="InterPro" id="IPR011055">
    <property type="entry name" value="Dup_hybrid_motif"/>
</dbReference>
<feature type="region of interest" description="Disordered" evidence="3">
    <location>
        <begin position="255"/>
        <end position="300"/>
    </location>
</feature>
<evidence type="ECO:0000313" key="7">
    <source>
        <dbReference type="EMBL" id="OZM56663.1"/>
    </source>
</evidence>
<evidence type="ECO:0000259" key="6">
    <source>
        <dbReference type="Pfam" id="PF24568"/>
    </source>
</evidence>
<dbReference type="Gene3D" id="6.10.250.3150">
    <property type="match status" value="1"/>
</dbReference>
<protein>
    <submittedName>
        <fullName evidence="7">Uncharacterized protein</fullName>
    </submittedName>
</protein>
<evidence type="ECO:0000256" key="4">
    <source>
        <dbReference type="SAM" id="SignalP"/>
    </source>
</evidence>
<dbReference type="InterPro" id="IPR050570">
    <property type="entry name" value="Cell_wall_metabolism_enzyme"/>
</dbReference>
<feature type="coiled-coil region" evidence="2">
    <location>
        <begin position="25"/>
        <end position="133"/>
    </location>
</feature>
<proteinExistence type="predicted"/>
<feature type="domain" description="M23ase beta-sheet core" evidence="5">
    <location>
        <begin position="304"/>
        <end position="396"/>
    </location>
</feature>
<feature type="domain" description="Peptidoglycan hydrolase PcsB coiled-coil" evidence="6">
    <location>
        <begin position="109"/>
        <end position="182"/>
    </location>
</feature>
<evidence type="ECO:0000259" key="5">
    <source>
        <dbReference type="Pfam" id="PF01551"/>
    </source>
</evidence>
<evidence type="ECO:0000256" key="1">
    <source>
        <dbReference type="ARBA" id="ARBA00022729"/>
    </source>
</evidence>
<dbReference type="SUPFAM" id="SSF51261">
    <property type="entry name" value="Duplicated hybrid motif"/>
    <property type="match status" value="1"/>
</dbReference>
<dbReference type="CDD" id="cd12797">
    <property type="entry name" value="M23_peptidase"/>
    <property type="match status" value="1"/>
</dbReference>
<dbReference type="PANTHER" id="PTHR21666:SF270">
    <property type="entry name" value="MUREIN HYDROLASE ACTIVATOR ENVC"/>
    <property type="match status" value="1"/>
</dbReference>
<name>A0A263BSG7_9BACI</name>
<dbReference type="Pfam" id="PF24568">
    <property type="entry name" value="CC_PcsB"/>
    <property type="match status" value="1"/>
</dbReference>
<accession>A0A263BSG7</accession>
<reference evidence="7 8" key="2">
    <citation type="submission" date="2017-09" db="EMBL/GenBank/DDBJ databases">
        <title>Bacillus patelloidae sp. nov., isolated from the intestinal tract of a marine limpet.</title>
        <authorList>
            <person name="Liu R."/>
            <person name="Dong C."/>
            <person name="Shao Z."/>
        </authorList>
    </citation>
    <scope>NUCLEOTIDE SEQUENCE [LARGE SCALE GENOMIC DNA]</scope>
    <source>
        <strain evidence="7 8">SA5d-4</strain>
    </source>
</reference>
<comment type="caution">
    <text evidence="7">The sequence shown here is derived from an EMBL/GenBank/DDBJ whole genome shotgun (WGS) entry which is preliminary data.</text>
</comment>
<gene>
    <name evidence="7" type="ORF">CIB95_10585</name>
</gene>
<dbReference type="Proteomes" id="UP000217083">
    <property type="component" value="Unassembled WGS sequence"/>
</dbReference>
<evidence type="ECO:0000256" key="3">
    <source>
        <dbReference type="SAM" id="MobiDB-lite"/>
    </source>
</evidence>
<dbReference type="AlphaFoldDB" id="A0A263BSG7"/>
<organism evidence="7 8">
    <name type="scientific">Lottiidibacillus patelloidae</name>
    <dbReference type="NCBI Taxonomy" id="2670334"/>
    <lineage>
        <taxon>Bacteria</taxon>
        <taxon>Bacillati</taxon>
        <taxon>Bacillota</taxon>
        <taxon>Bacilli</taxon>
        <taxon>Bacillales</taxon>
        <taxon>Bacillaceae</taxon>
        <taxon>Lottiidibacillus</taxon>
    </lineage>
</organism>
<dbReference type="Pfam" id="PF01551">
    <property type="entry name" value="Peptidase_M23"/>
    <property type="match status" value="1"/>
</dbReference>
<feature type="chain" id="PRO_5011972339" evidence="4">
    <location>
        <begin position="29"/>
        <end position="414"/>
    </location>
</feature>
<dbReference type="GO" id="GO:0004222">
    <property type="term" value="F:metalloendopeptidase activity"/>
    <property type="evidence" value="ECO:0007669"/>
    <property type="project" value="TreeGrafter"/>
</dbReference>
<evidence type="ECO:0000313" key="8">
    <source>
        <dbReference type="Proteomes" id="UP000217083"/>
    </source>
</evidence>
<reference evidence="8" key="1">
    <citation type="submission" date="2017-08" db="EMBL/GenBank/DDBJ databases">
        <authorList>
            <person name="Huang Z."/>
        </authorList>
    </citation>
    <scope>NUCLEOTIDE SEQUENCE [LARGE SCALE GENOMIC DNA]</scope>
    <source>
        <strain evidence="8">SA5d-4</strain>
    </source>
</reference>
<keyword evidence="1 4" id="KW-0732">Signal</keyword>
<sequence length="414" mass="47318">MKKSLFITLTLVTLLFIAFSFSSTLINAEDDGDKLKEDLERIKEAQASLSNDMELTEEEIKEIEEAHARLEQEIRRVDMQIAEAINNIEEKNIEIAAIELEIEELKKDIEILVERLKLRDELLKNRMRSIQENGGTIDYLNVILGAKSFGDFLDRVSAVTTIVEQDKLIIKRHQEEMEQLQELKSSLSTKLNDLEQQLIELQALNEQLNQQRFEKEEFMAQLQLKHDELHQMLEEQEEDAETLAAEKAATEKALANWEEKKRKEAEEAKKRKELEDRSGLPAGTFIRPSQGRVTSEYGPRWGGTHTGIDLARIGFMESAVASAGGVVFKAEYYGGYGNVVFITHNIQGFTFTTTYAHLDRIDVSVGQEVEQGQHLGIVGNTGYSTGPHLHFELIEGDWSSRYEKRVNPRKYIIF</sequence>
<dbReference type="Gene3D" id="2.70.70.10">
    <property type="entry name" value="Glucose Permease (Domain IIA)"/>
    <property type="match status" value="1"/>
</dbReference>
<dbReference type="InterPro" id="IPR057309">
    <property type="entry name" value="PcsB_CC"/>
</dbReference>